<evidence type="ECO:0000313" key="3">
    <source>
        <dbReference type="Proteomes" id="UP000383971"/>
    </source>
</evidence>
<reference evidence="2 3" key="1">
    <citation type="submission" date="2019-08" db="EMBL/GenBank/DDBJ databases">
        <authorList>
            <person name="Peeters C."/>
        </authorList>
    </citation>
    <scope>NUCLEOTIDE SEQUENCE [LARGE SCALE GENOMIC DNA]</scope>
    <source>
        <strain evidence="2 3">LMG 31111</strain>
    </source>
</reference>
<sequence length="149" mass="15258">MKLVILALGLTLAVPAFAQKPSVYPAHGQSVERQMGDDGACYGWARQNTGIDPTMMAMQTVPPPAPVGGRAVGAARGAAAGAVVGELGHNNVGHAAAVGATVGAVAGGARQRGRYVAETEMAQGAKMSQIDTYWRAYGACMEGRGYTVR</sequence>
<protein>
    <recommendedName>
        <fullName evidence="4">YMGG-like Gly-zipper domain-containing protein</fullName>
    </recommendedName>
</protein>
<evidence type="ECO:0000313" key="2">
    <source>
        <dbReference type="EMBL" id="VVD79891.1"/>
    </source>
</evidence>
<evidence type="ECO:0008006" key="4">
    <source>
        <dbReference type="Google" id="ProtNLM"/>
    </source>
</evidence>
<name>A0A5E4SXJ5_9BURK</name>
<dbReference type="EMBL" id="CABPSE010000002">
    <property type="protein sequence ID" value="VVD79891.1"/>
    <property type="molecule type" value="Genomic_DNA"/>
</dbReference>
<dbReference type="RefSeq" id="WP_150583992.1">
    <property type="nucleotide sequence ID" value="NZ_CABPSE010000002.1"/>
</dbReference>
<keyword evidence="1" id="KW-0732">Signal</keyword>
<proteinExistence type="predicted"/>
<dbReference type="AlphaFoldDB" id="A0A5E4SXJ5"/>
<gene>
    <name evidence="2" type="ORF">PCO31111_01062</name>
</gene>
<dbReference type="Proteomes" id="UP000383971">
    <property type="component" value="Unassembled WGS sequence"/>
</dbReference>
<accession>A0A5E4SXJ5</accession>
<keyword evidence="3" id="KW-1185">Reference proteome</keyword>
<evidence type="ECO:0000256" key="1">
    <source>
        <dbReference type="SAM" id="SignalP"/>
    </source>
</evidence>
<feature type="chain" id="PRO_5022802949" description="YMGG-like Gly-zipper domain-containing protein" evidence="1">
    <location>
        <begin position="19"/>
        <end position="149"/>
    </location>
</feature>
<organism evidence="2 3">
    <name type="scientific">Pandoraea communis</name>
    <dbReference type="NCBI Taxonomy" id="2508297"/>
    <lineage>
        <taxon>Bacteria</taxon>
        <taxon>Pseudomonadati</taxon>
        <taxon>Pseudomonadota</taxon>
        <taxon>Betaproteobacteria</taxon>
        <taxon>Burkholderiales</taxon>
        <taxon>Burkholderiaceae</taxon>
        <taxon>Pandoraea</taxon>
    </lineage>
</organism>
<feature type="signal peptide" evidence="1">
    <location>
        <begin position="1"/>
        <end position="18"/>
    </location>
</feature>